<keyword evidence="10" id="KW-0539">Nucleus</keyword>
<evidence type="ECO:0000256" key="4">
    <source>
        <dbReference type="ARBA" id="ARBA00022759"/>
    </source>
</evidence>
<evidence type="ECO:0000256" key="7">
    <source>
        <dbReference type="ARBA" id="ARBA00022839"/>
    </source>
</evidence>
<dbReference type="AlphaFoldDB" id="A0A1L9RXL4"/>
<dbReference type="STRING" id="1073089.A0A1L9RXL4"/>
<evidence type="ECO:0000256" key="12">
    <source>
        <dbReference type="ARBA" id="ARBA00042677"/>
    </source>
</evidence>
<evidence type="ECO:0000256" key="13">
    <source>
        <dbReference type="SAM" id="MobiDB-lite"/>
    </source>
</evidence>
<dbReference type="GO" id="GO:0006303">
    <property type="term" value="P:double-strand break repair via nonhomologous end joining"/>
    <property type="evidence" value="ECO:0007669"/>
    <property type="project" value="TreeGrafter"/>
</dbReference>
<evidence type="ECO:0000313" key="15">
    <source>
        <dbReference type="EMBL" id="OJJ39655.1"/>
    </source>
</evidence>
<feature type="region of interest" description="Disordered" evidence="13">
    <location>
        <begin position="692"/>
        <end position="723"/>
    </location>
</feature>
<dbReference type="GO" id="GO:0005634">
    <property type="term" value="C:nucleus"/>
    <property type="evidence" value="ECO:0007669"/>
    <property type="project" value="UniProtKB-SubCell"/>
</dbReference>
<name>A0A1L9RXL4_ASPWE</name>
<gene>
    <name evidence="15" type="ORF">ASPWEDRAFT_104551</name>
</gene>
<dbReference type="OrthoDB" id="5561659at2759"/>
<evidence type="ECO:0000256" key="10">
    <source>
        <dbReference type="ARBA" id="ARBA00023242"/>
    </source>
</evidence>
<dbReference type="SUPFAM" id="SSF56281">
    <property type="entry name" value="Metallo-hydrolase/oxidoreductase"/>
    <property type="match status" value="1"/>
</dbReference>
<dbReference type="Pfam" id="PF07522">
    <property type="entry name" value="DRMBL"/>
    <property type="match status" value="1"/>
</dbReference>
<feature type="region of interest" description="Disordered" evidence="13">
    <location>
        <begin position="533"/>
        <end position="559"/>
    </location>
</feature>
<keyword evidence="4" id="KW-0255">Endonuclease</keyword>
<reference evidence="16" key="1">
    <citation type="journal article" date="2017" name="Genome Biol.">
        <title>Comparative genomics reveals high biological diversity and specific adaptations in the industrially and medically important fungal genus Aspergillus.</title>
        <authorList>
            <person name="de Vries R.P."/>
            <person name="Riley R."/>
            <person name="Wiebenga A."/>
            <person name="Aguilar-Osorio G."/>
            <person name="Amillis S."/>
            <person name="Uchima C.A."/>
            <person name="Anderluh G."/>
            <person name="Asadollahi M."/>
            <person name="Askin M."/>
            <person name="Barry K."/>
            <person name="Battaglia E."/>
            <person name="Bayram O."/>
            <person name="Benocci T."/>
            <person name="Braus-Stromeyer S.A."/>
            <person name="Caldana C."/>
            <person name="Canovas D."/>
            <person name="Cerqueira G.C."/>
            <person name="Chen F."/>
            <person name="Chen W."/>
            <person name="Choi C."/>
            <person name="Clum A."/>
            <person name="Dos Santos R.A."/>
            <person name="Damasio A.R."/>
            <person name="Diallinas G."/>
            <person name="Emri T."/>
            <person name="Fekete E."/>
            <person name="Flipphi M."/>
            <person name="Freyberg S."/>
            <person name="Gallo A."/>
            <person name="Gournas C."/>
            <person name="Habgood R."/>
            <person name="Hainaut M."/>
            <person name="Harispe M.L."/>
            <person name="Henrissat B."/>
            <person name="Hilden K.S."/>
            <person name="Hope R."/>
            <person name="Hossain A."/>
            <person name="Karabika E."/>
            <person name="Karaffa L."/>
            <person name="Karanyi Z."/>
            <person name="Krasevec N."/>
            <person name="Kuo A."/>
            <person name="Kusch H."/>
            <person name="LaButti K."/>
            <person name="Lagendijk E.L."/>
            <person name="Lapidus A."/>
            <person name="Levasseur A."/>
            <person name="Lindquist E."/>
            <person name="Lipzen A."/>
            <person name="Logrieco A.F."/>
            <person name="MacCabe A."/>
            <person name="Maekelae M.R."/>
            <person name="Malavazi I."/>
            <person name="Melin P."/>
            <person name="Meyer V."/>
            <person name="Mielnichuk N."/>
            <person name="Miskei M."/>
            <person name="Molnar A.P."/>
            <person name="Mule G."/>
            <person name="Ngan C.Y."/>
            <person name="Orejas M."/>
            <person name="Orosz E."/>
            <person name="Ouedraogo J.P."/>
            <person name="Overkamp K.M."/>
            <person name="Park H.-S."/>
            <person name="Perrone G."/>
            <person name="Piumi F."/>
            <person name="Punt P.J."/>
            <person name="Ram A.F."/>
            <person name="Ramon A."/>
            <person name="Rauscher S."/>
            <person name="Record E."/>
            <person name="Riano-Pachon D.M."/>
            <person name="Robert V."/>
            <person name="Roehrig J."/>
            <person name="Ruller R."/>
            <person name="Salamov A."/>
            <person name="Salih N.S."/>
            <person name="Samson R.A."/>
            <person name="Sandor E."/>
            <person name="Sanguinetti M."/>
            <person name="Schuetze T."/>
            <person name="Sepcic K."/>
            <person name="Shelest E."/>
            <person name="Sherlock G."/>
            <person name="Sophianopoulou V."/>
            <person name="Squina F.M."/>
            <person name="Sun H."/>
            <person name="Susca A."/>
            <person name="Todd R.B."/>
            <person name="Tsang A."/>
            <person name="Unkles S.E."/>
            <person name="van de Wiele N."/>
            <person name="van Rossen-Uffink D."/>
            <person name="Oliveira J.V."/>
            <person name="Vesth T.C."/>
            <person name="Visser J."/>
            <person name="Yu J.-H."/>
            <person name="Zhou M."/>
            <person name="Andersen M.R."/>
            <person name="Archer D.B."/>
            <person name="Baker S.E."/>
            <person name="Benoit I."/>
            <person name="Brakhage A.A."/>
            <person name="Braus G.H."/>
            <person name="Fischer R."/>
            <person name="Frisvad J.C."/>
            <person name="Goldman G.H."/>
            <person name="Houbraken J."/>
            <person name="Oakley B."/>
            <person name="Pocsi I."/>
            <person name="Scazzocchio C."/>
            <person name="Seiboth B."/>
            <person name="vanKuyk P.A."/>
            <person name="Wortman J."/>
            <person name="Dyer P.S."/>
            <person name="Grigoriev I.V."/>
        </authorList>
    </citation>
    <scope>NUCLEOTIDE SEQUENCE [LARGE SCALE GENOMIC DNA]</scope>
    <source>
        <strain evidence="16">DTO 134E9</strain>
    </source>
</reference>
<evidence type="ECO:0000313" key="16">
    <source>
        <dbReference type="Proteomes" id="UP000184383"/>
    </source>
</evidence>
<feature type="compositionally biased region" description="Low complexity" evidence="13">
    <location>
        <begin position="545"/>
        <end position="559"/>
    </location>
</feature>
<evidence type="ECO:0000256" key="11">
    <source>
        <dbReference type="ARBA" id="ARBA00039759"/>
    </source>
</evidence>
<evidence type="ECO:0000256" key="1">
    <source>
        <dbReference type="ARBA" id="ARBA00004123"/>
    </source>
</evidence>
<keyword evidence="9" id="KW-0234">DNA repair</keyword>
<dbReference type="Gene3D" id="3.60.15.10">
    <property type="entry name" value="Ribonuclease Z/Hydroxyacylglutathione hydrolase-like"/>
    <property type="match status" value="1"/>
</dbReference>
<protein>
    <recommendedName>
        <fullName evidence="11">Protein artemis</fullName>
    </recommendedName>
    <alternativeName>
        <fullName evidence="12">DNA cross-link repair 1C protein</fullName>
    </alternativeName>
</protein>
<feature type="non-terminal residue" evidence="15">
    <location>
        <position position="1"/>
    </location>
</feature>
<sequence length="758" mass="84895">QVDQFRKFPGRPLPLAYFLSHVHSDHLQGLESFRAPFIYCSAATRELLLRIEKYPHRMNFSKGILESRRLHYKHLAKLLRPIPLNTPTDIELTPRLSIRVTLFDANHCAGAVMFLIEGNGKAILYTGDIRSESWWVNSLVRHPILLPYTLGNKRLDKIYLDTTFARASKIYHAFPPKAEGLSELLQKVEQYPSDTIFYFRAWTFGYEEVWMALAAALNTKVHADRYQMGLYRSLVTHVKNGNNFNEAPALCGFELGNKFVPGCLSDDESSRIHSCEPGLPCSVVKSKKTVEILPIVSRTQDGLEMPEVGAGGGGGDLYQMHELLLPDQFSLEELEKLCLERIHDAKVLSQTREALLEAFKSKNKSLSLDSYGLKDEHDMPLEKLVAILSRGHSGNNPLSNDIEELPTARANPNKPLPNTIHFPYSRHSSYMELCELVSAFQPKDIYPCTVDLQTWDEDVSMQSLFGHLCSGDEFSHDARMRETLGNDEYSRSRKRACLDDAISSQSTQYSSSLRDSSLTGIWFNLDQSSQGVNADQRALAPNPTSPSKETPLSSSSSRIHLPSSLETIKSTIQQTEPLHIPPSMPATQKFKRNEIRQAREFLKAANLGIQIGPLPSSWPTEEEDEFNIKKPEPATGKKDEHEHEDVDIDDAINDNNDDDTHTIHPDSQLTNPLSIPDSAFASDEEQVIEIDSPSTNKTISPGSSTGDNDTMHKSTLTKSSSSRRRAAYLAARADSFEAWSSVSLVSAGNNHTEEEIEL</sequence>
<feature type="compositionally biased region" description="Polar residues" evidence="13">
    <location>
        <begin position="692"/>
        <end position="718"/>
    </location>
</feature>
<evidence type="ECO:0000259" key="14">
    <source>
        <dbReference type="Pfam" id="PF07522"/>
    </source>
</evidence>
<dbReference type="InterPro" id="IPR036866">
    <property type="entry name" value="RibonucZ/Hydroxyglut_hydro"/>
</dbReference>
<dbReference type="PANTHER" id="PTHR23240">
    <property type="entry name" value="DNA CROSS-LINK REPAIR PROTEIN PSO2/SNM1-RELATED"/>
    <property type="match status" value="1"/>
</dbReference>
<keyword evidence="8" id="KW-0233">DNA recombination</keyword>
<dbReference type="GO" id="GO:0000723">
    <property type="term" value="P:telomere maintenance"/>
    <property type="evidence" value="ECO:0007669"/>
    <property type="project" value="TreeGrafter"/>
</dbReference>
<dbReference type="EMBL" id="KV878210">
    <property type="protein sequence ID" value="OJJ39655.1"/>
    <property type="molecule type" value="Genomic_DNA"/>
</dbReference>
<feature type="compositionally biased region" description="Basic and acidic residues" evidence="13">
    <location>
        <begin position="626"/>
        <end position="644"/>
    </location>
</feature>
<organism evidence="15 16">
    <name type="scientific">Aspergillus wentii DTO 134E9</name>
    <dbReference type="NCBI Taxonomy" id="1073089"/>
    <lineage>
        <taxon>Eukaryota</taxon>
        <taxon>Fungi</taxon>
        <taxon>Dikarya</taxon>
        <taxon>Ascomycota</taxon>
        <taxon>Pezizomycotina</taxon>
        <taxon>Eurotiomycetes</taxon>
        <taxon>Eurotiomycetidae</taxon>
        <taxon>Eurotiales</taxon>
        <taxon>Aspergillaceae</taxon>
        <taxon>Aspergillus</taxon>
        <taxon>Aspergillus subgen. Cremei</taxon>
    </lineage>
</organism>
<evidence type="ECO:0000256" key="8">
    <source>
        <dbReference type="ARBA" id="ARBA00023172"/>
    </source>
</evidence>
<keyword evidence="5" id="KW-0227">DNA damage</keyword>
<evidence type="ECO:0000256" key="3">
    <source>
        <dbReference type="ARBA" id="ARBA00022722"/>
    </source>
</evidence>
<feature type="compositionally biased region" description="Acidic residues" evidence="13">
    <location>
        <begin position="645"/>
        <end position="657"/>
    </location>
</feature>
<dbReference type="PANTHER" id="PTHR23240:SF8">
    <property type="entry name" value="PROTEIN ARTEMIS"/>
    <property type="match status" value="1"/>
</dbReference>
<keyword evidence="3" id="KW-0540">Nuclease</keyword>
<dbReference type="GeneID" id="63743503"/>
<proteinExistence type="inferred from homology"/>
<evidence type="ECO:0000256" key="6">
    <source>
        <dbReference type="ARBA" id="ARBA00022801"/>
    </source>
</evidence>
<comment type="similarity">
    <text evidence="2">Belongs to the DNA repair metallo-beta-lactamase (DRMBL) family.</text>
</comment>
<evidence type="ECO:0000256" key="2">
    <source>
        <dbReference type="ARBA" id="ARBA00010304"/>
    </source>
</evidence>
<dbReference type="GO" id="GO:0035312">
    <property type="term" value="F:5'-3' DNA exonuclease activity"/>
    <property type="evidence" value="ECO:0007669"/>
    <property type="project" value="TreeGrafter"/>
</dbReference>
<dbReference type="GO" id="GO:0003684">
    <property type="term" value="F:damaged DNA binding"/>
    <property type="evidence" value="ECO:0007669"/>
    <property type="project" value="TreeGrafter"/>
</dbReference>
<dbReference type="GO" id="GO:0006310">
    <property type="term" value="P:DNA recombination"/>
    <property type="evidence" value="ECO:0007669"/>
    <property type="project" value="UniProtKB-KW"/>
</dbReference>
<dbReference type="Pfam" id="PF23023">
    <property type="entry name" value="Anti-Pycsar_Apyc1"/>
    <property type="match status" value="1"/>
</dbReference>
<evidence type="ECO:0000256" key="5">
    <source>
        <dbReference type="ARBA" id="ARBA00022763"/>
    </source>
</evidence>
<dbReference type="InterPro" id="IPR011084">
    <property type="entry name" value="DRMBL"/>
</dbReference>
<keyword evidence="16" id="KW-1185">Reference proteome</keyword>
<evidence type="ECO:0000256" key="9">
    <source>
        <dbReference type="ARBA" id="ARBA00023204"/>
    </source>
</evidence>
<keyword evidence="7" id="KW-0269">Exonuclease</keyword>
<dbReference type="RefSeq" id="XP_040693331.1">
    <property type="nucleotide sequence ID" value="XM_040827655.1"/>
</dbReference>
<dbReference type="GO" id="GO:0036297">
    <property type="term" value="P:interstrand cross-link repair"/>
    <property type="evidence" value="ECO:0007669"/>
    <property type="project" value="TreeGrafter"/>
</dbReference>
<comment type="subcellular location">
    <subcellularLocation>
        <location evidence="1">Nucleus</location>
    </subcellularLocation>
</comment>
<dbReference type="VEuPathDB" id="FungiDB:ASPWEDRAFT_104551"/>
<feature type="region of interest" description="Disordered" evidence="13">
    <location>
        <begin position="610"/>
        <end position="672"/>
    </location>
</feature>
<feature type="domain" description="DNA repair metallo-beta-lactamase" evidence="14">
    <location>
        <begin position="417"/>
        <end position="449"/>
    </location>
</feature>
<dbReference type="Proteomes" id="UP000184383">
    <property type="component" value="Unassembled WGS sequence"/>
</dbReference>
<keyword evidence="6" id="KW-0378">Hydrolase</keyword>
<accession>A0A1L9RXL4</accession>
<dbReference type="GO" id="GO:0004519">
    <property type="term" value="F:endonuclease activity"/>
    <property type="evidence" value="ECO:0007669"/>
    <property type="project" value="UniProtKB-KW"/>
</dbReference>